<dbReference type="PROSITE" id="PS51736">
    <property type="entry name" value="RECOMBINASES_3"/>
    <property type="match status" value="1"/>
</dbReference>
<evidence type="ECO:0000259" key="3">
    <source>
        <dbReference type="PROSITE" id="PS51737"/>
    </source>
</evidence>
<dbReference type="Pfam" id="PF00239">
    <property type="entry name" value="Resolvase"/>
    <property type="match status" value="1"/>
</dbReference>
<name>A0A0G1ELM4_9BACT</name>
<feature type="domain" description="Resolvase/invertase-type recombinase catalytic" evidence="2">
    <location>
        <begin position="6"/>
        <end position="152"/>
    </location>
</feature>
<dbReference type="InterPro" id="IPR036162">
    <property type="entry name" value="Resolvase-like_N_sf"/>
</dbReference>
<dbReference type="Gene3D" id="3.40.50.1390">
    <property type="entry name" value="Resolvase, N-terminal catalytic domain"/>
    <property type="match status" value="1"/>
</dbReference>
<feature type="domain" description="Recombinase" evidence="3">
    <location>
        <begin position="159"/>
        <end position="266"/>
    </location>
</feature>
<evidence type="ECO:0000256" key="1">
    <source>
        <dbReference type="SAM" id="Coils"/>
    </source>
</evidence>
<dbReference type="CDD" id="cd00338">
    <property type="entry name" value="Ser_Recombinase"/>
    <property type="match status" value="1"/>
</dbReference>
<gene>
    <name evidence="4" type="ORF">UV91_C0011G0019</name>
</gene>
<proteinExistence type="predicted"/>
<dbReference type="PROSITE" id="PS51737">
    <property type="entry name" value="RECOMBINASE_DNA_BIND"/>
    <property type="match status" value="1"/>
</dbReference>
<dbReference type="AlphaFoldDB" id="A0A0G1ELM4"/>
<dbReference type="InterPro" id="IPR011109">
    <property type="entry name" value="DNA_bind_recombinase_dom"/>
</dbReference>
<dbReference type="EMBL" id="LCGH01000011">
    <property type="protein sequence ID" value="KKT10683.1"/>
    <property type="molecule type" value="Genomic_DNA"/>
</dbReference>
<evidence type="ECO:0000313" key="4">
    <source>
        <dbReference type="EMBL" id="KKT10683.1"/>
    </source>
</evidence>
<dbReference type="PANTHER" id="PTHR30461:SF23">
    <property type="entry name" value="DNA RECOMBINASE-RELATED"/>
    <property type="match status" value="1"/>
</dbReference>
<dbReference type="SUPFAM" id="SSF53041">
    <property type="entry name" value="Resolvase-like"/>
    <property type="match status" value="1"/>
</dbReference>
<keyword evidence="1" id="KW-0175">Coiled coil</keyword>
<feature type="coiled-coil region" evidence="1">
    <location>
        <begin position="399"/>
        <end position="426"/>
    </location>
</feature>
<dbReference type="GO" id="GO:0000150">
    <property type="term" value="F:DNA strand exchange activity"/>
    <property type="evidence" value="ECO:0007669"/>
    <property type="project" value="InterPro"/>
</dbReference>
<reference evidence="4 5" key="1">
    <citation type="journal article" date="2015" name="Nature">
        <title>rRNA introns, odd ribosomes, and small enigmatic genomes across a large radiation of phyla.</title>
        <authorList>
            <person name="Brown C.T."/>
            <person name="Hug L.A."/>
            <person name="Thomas B.C."/>
            <person name="Sharon I."/>
            <person name="Castelle C.J."/>
            <person name="Singh A."/>
            <person name="Wilkins M.J."/>
            <person name="Williams K.H."/>
            <person name="Banfield J.F."/>
        </authorList>
    </citation>
    <scope>NUCLEOTIDE SEQUENCE [LARGE SCALE GENOMIC DNA]</scope>
</reference>
<dbReference type="Proteomes" id="UP000033907">
    <property type="component" value="Unassembled WGS sequence"/>
</dbReference>
<dbReference type="Pfam" id="PF13408">
    <property type="entry name" value="Zn_ribbon_recom"/>
    <property type="match status" value="1"/>
</dbReference>
<sequence length="558" mass="64289">MYMSQKFFLYTRKSTDVEDKQILSIEAQLQELRDFAKRENLDIALEFIEKQSAKIPGRPIFNEMLQRIEKGEADSILSWHPDRLARNSVDGGRIIYLLDTNKLLGLKFPSFWFESTPQGKFMLNIAFGQSKYYVDSLSENTKRGLRQKVRRGEFPSLAPVGYINDPRTKTVVIDKKVGPIIRRVFEFYAEGNQTLKNVGEYLERNHLLTKGGKRIHISRATFILSNPFYYGNFRYSGEVFEGKHEPIVSKKLFDKVQEVMKERGRPNAKHKSNPQVYCGLLYCATCGMMITGEYRTKTQKNGTKHFYTYYHCTKKSKVMKCSEPHIRLESLDAQISSLLQKVSMPQDWAEYLNERLEKDKKESAQSVSVFVSENEKKVKDITAKLQRLLDGYLEQDIDKETYRVEKSKLLSEKKSLEEEISRSLHDQKHWLEPMEKWIKDAGNMEKIALDGNLFAKKVAAKKIFGSNLLLGEKTVRASAPNSFAKSGENQWSRLWRARLLVLSGSRLSDSNRGPSLYKSVALPTELRRLLSFKNLLPAADFKYSSLFLASSNVSYSSL</sequence>
<dbReference type="GO" id="GO:0003677">
    <property type="term" value="F:DNA binding"/>
    <property type="evidence" value="ECO:0007669"/>
    <property type="project" value="InterPro"/>
</dbReference>
<dbReference type="SMART" id="SM00857">
    <property type="entry name" value="Resolvase"/>
    <property type="match status" value="1"/>
</dbReference>
<dbReference type="InterPro" id="IPR050639">
    <property type="entry name" value="SSR_resolvase"/>
</dbReference>
<dbReference type="PANTHER" id="PTHR30461">
    <property type="entry name" value="DNA-INVERTASE FROM LAMBDOID PROPHAGE"/>
    <property type="match status" value="1"/>
</dbReference>
<evidence type="ECO:0000259" key="2">
    <source>
        <dbReference type="PROSITE" id="PS51736"/>
    </source>
</evidence>
<dbReference type="InterPro" id="IPR006119">
    <property type="entry name" value="Resolv_N"/>
</dbReference>
<dbReference type="InterPro" id="IPR038109">
    <property type="entry name" value="DNA_bind_recomb_sf"/>
</dbReference>
<evidence type="ECO:0000313" key="5">
    <source>
        <dbReference type="Proteomes" id="UP000033907"/>
    </source>
</evidence>
<dbReference type="Pfam" id="PF07508">
    <property type="entry name" value="Recombinase"/>
    <property type="match status" value="1"/>
</dbReference>
<comment type="caution">
    <text evidence="4">The sequence shown here is derived from an EMBL/GenBank/DDBJ whole genome shotgun (WGS) entry which is preliminary data.</text>
</comment>
<dbReference type="InterPro" id="IPR025827">
    <property type="entry name" value="Zn_ribbon_recom_dom"/>
</dbReference>
<protein>
    <submittedName>
        <fullName evidence="4">Recombinase</fullName>
    </submittedName>
</protein>
<dbReference type="Gene3D" id="3.90.1750.20">
    <property type="entry name" value="Putative Large Serine Recombinase, Chain B, Domain 2"/>
    <property type="match status" value="1"/>
</dbReference>
<accession>A0A0G1ELM4</accession>
<organism evidence="4 5">
    <name type="scientific">Candidatus Nomurabacteria bacterium GW2011_GWF2_43_24</name>
    <dbReference type="NCBI Taxonomy" id="1618778"/>
    <lineage>
        <taxon>Bacteria</taxon>
        <taxon>Candidatus Nomuraibacteriota</taxon>
    </lineage>
</organism>